<name>A0A2S8S9G1_9RHOB</name>
<sequence>MSSRFRAHRLSAILVLVAAGIWVGTGKFASVGSEEANAAVPARDEAGQEQTAPDAAEGKAETLRTVAAITPEVKEHARAIRISGVTDADKRSVLAARTSGVILSLPIAEGADIAAGEAVMTIEGPELAAGVETAKAALTQRKQELDVAEKLYRSGNTAELQLIGQRAALAAAEAALSQAKAAADRLALNAPFAGVIDSVDVELGEWVQTGTPIATLLALDPIIVRAEVSEVDVGYVEVGDKVEVKLVSGAMAEGTVRHLSRVATGNTRTYPVEVVLANPDHQIPAGMTAELKLFAAPVKTVTVPRSVITLSDEGELGLRVLDADNVAHFASVELIDDTPEGLVLAGVDAGTRIIVAGQDLVRDGEKVNVQTTTIEPAAGAN</sequence>
<evidence type="ECO:0000256" key="3">
    <source>
        <dbReference type="SAM" id="MobiDB-lite"/>
    </source>
</evidence>
<dbReference type="InterPro" id="IPR058792">
    <property type="entry name" value="Beta-barrel_RND_2"/>
</dbReference>
<evidence type="ECO:0000256" key="2">
    <source>
        <dbReference type="SAM" id="Coils"/>
    </source>
</evidence>
<keyword evidence="2" id="KW-0175">Coiled coil</keyword>
<keyword evidence="6" id="KW-1185">Reference proteome</keyword>
<dbReference type="Gene3D" id="2.40.30.170">
    <property type="match status" value="1"/>
</dbReference>
<dbReference type="AlphaFoldDB" id="A0A2S8S9G1"/>
<feature type="domain" description="CusB-like beta-barrel" evidence="4">
    <location>
        <begin position="224"/>
        <end position="294"/>
    </location>
</feature>
<comment type="caution">
    <text evidence="5">The sequence shown here is derived from an EMBL/GenBank/DDBJ whole genome shotgun (WGS) entry which is preliminary data.</text>
</comment>
<accession>A0A2S8S9G1</accession>
<evidence type="ECO:0000256" key="1">
    <source>
        <dbReference type="ARBA" id="ARBA00009477"/>
    </source>
</evidence>
<feature type="coiled-coil region" evidence="2">
    <location>
        <begin position="131"/>
        <end position="189"/>
    </location>
</feature>
<gene>
    <name evidence="5" type="ORF">LX70_01259</name>
</gene>
<dbReference type="Pfam" id="PF25954">
    <property type="entry name" value="Beta-barrel_RND_2"/>
    <property type="match status" value="1"/>
</dbReference>
<protein>
    <submittedName>
        <fullName evidence="5">Multidrug efflux system membrane fusion protein</fullName>
    </submittedName>
</protein>
<dbReference type="SUPFAM" id="SSF111369">
    <property type="entry name" value="HlyD-like secretion proteins"/>
    <property type="match status" value="1"/>
</dbReference>
<dbReference type="GO" id="GO:1990281">
    <property type="term" value="C:efflux pump complex"/>
    <property type="evidence" value="ECO:0007669"/>
    <property type="project" value="TreeGrafter"/>
</dbReference>
<reference evidence="5 6" key="1">
    <citation type="submission" date="2018-02" db="EMBL/GenBank/DDBJ databases">
        <title>Genomic Encyclopedia of Archaeal and Bacterial Type Strains, Phase II (KMG-II): from individual species to whole genera.</title>
        <authorList>
            <person name="Goeker M."/>
        </authorList>
    </citation>
    <scope>NUCLEOTIDE SEQUENCE [LARGE SCALE GENOMIC DNA]</scope>
    <source>
        <strain evidence="5 6">DSM 18921</strain>
    </source>
</reference>
<organism evidence="5 6">
    <name type="scientific">Albidovulum denitrificans</name>
    <dbReference type="NCBI Taxonomy" id="404881"/>
    <lineage>
        <taxon>Bacteria</taxon>
        <taxon>Pseudomonadati</taxon>
        <taxon>Pseudomonadota</taxon>
        <taxon>Alphaproteobacteria</taxon>
        <taxon>Rhodobacterales</taxon>
        <taxon>Paracoccaceae</taxon>
        <taxon>Albidovulum</taxon>
    </lineage>
</organism>
<dbReference type="PANTHER" id="PTHR30469:SF29">
    <property type="entry name" value="BLR2860 PROTEIN"/>
    <property type="match status" value="1"/>
</dbReference>
<evidence type="ECO:0000313" key="5">
    <source>
        <dbReference type="EMBL" id="PQV57455.1"/>
    </source>
</evidence>
<comment type="similarity">
    <text evidence="1">Belongs to the membrane fusion protein (MFP) (TC 8.A.1) family.</text>
</comment>
<dbReference type="Gene3D" id="1.10.287.470">
    <property type="entry name" value="Helix hairpin bin"/>
    <property type="match status" value="1"/>
</dbReference>
<dbReference type="NCBIfam" id="TIGR01730">
    <property type="entry name" value="RND_mfp"/>
    <property type="match status" value="1"/>
</dbReference>
<dbReference type="Gene3D" id="2.40.50.100">
    <property type="match status" value="1"/>
</dbReference>
<evidence type="ECO:0000259" key="4">
    <source>
        <dbReference type="Pfam" id="PF25954"/>
    </source>
</evidence>
<dbReference type="OrthoDB" id="9806939at2"/>
<feature type="region of interest" description="Disordered" evidence="3">
    <location>
        <begin position="39"/>
        <end position="60"/>
    </location>
</feature>
<dbReference type="InterPro" id="IPR006143">
    <property type="entry name" value="RND_pump_MFP"/>
</dbReference>
<dbReference type="EMBL" id="PVEP01000002">
    <property type="protein sequence ID" value="PQV57455.1"/>
    <property type="molecule type" value="Genomic_DNA"/>
</dbReference>
<dbReference type="GO" id="GO:0015562">
    <property type="term" value="F:efflux transmembrane transporter activity"/>
    <property type="evidence" value="ECO:0007669"/>
    <property type="project" value="TreeGrafter"/>
</dbReference>
<dbReference type="RefSeq" id="WP_105513710.1">
    <property type="nucleotide sequence ID" value="NZ_PVEP01000002.1"/>
</dbReference>
<dbReference type="Gene3D" id="2.40.420.20">
    <property type="match status" value="1"/>
</dbReference>
<dbReference type="PANTHER" id="PTHR30469">
    <property type="entry name" value="MULTIDRUG RESISTANCE PROTEIN MDTA"/>
    <property type="match status" value="1"/>
</dbReference>
<dbReference type="Proteomes" id="UP000238338">
    <property type="component" value="Unassembled WGS sequence"/>
</dbReference>
<proteinExistence type="inferred from homology"/>
<evidence type="ECO:0000313" key="6">
    <source>
        <dbReference type="Proteomes" id="UP000238338"/>
    </source>
</evidence>